<feature type="region of interest" description="Disordered" evidence="2">
    <location>
        <begin position="355"/>
        <end position="381"/>
    </location>
</feature>
<evidence type="ECO:0000313" key="3">
    <source>
        <dbReference type="EMBL" id="KAK6195857.1"/>
    </source>
</evidence>
<dbReference type="Proteomes" id="UP001347796">
    <property type="component" value="Unassembled WGS sequence"/>
</dbReference>
<proteinExistence type="predicted"/>
<dbReference type="AlphaFoldDB" id="A0AAN8KM66"/>
<sequence length="845" mass="97118">MLIILKKGNRTEKVENMYLSEGHKPTVDGKIPLTDDEQNPLYIESALWFKTYMVSVIYIDCDKRQVIWFRDDVDPFQGGENIHDWSSVDIDVVKGQYLFQDASMVYDFDPTIDELMDRSVEVMNALANRQITKTSFISEVIRIIHCYILPAVCFTSQDMEKLKVASQRVESILKITEGNIVKKGASVDLSCNSLDKQRKRLLRIEDFHLESYVRCCNRVFLSFLLLHIEKDILNLDSSLFIRQQEINKRRDSKTDSEHVIESELKLLRIERDEAHKALEKLQVVRENIKNVTKRQNHSKITRKKFKITQNVFHDIYRELSIRLQEQKEEMHKLVIQKIKITAVREAIKNSMKELNRDGLSPSQPRTSYTDGSEYSTNMLGTDEKPANWMTIDDRVKKLLSSLECEPLRTHSDGIHLILEKTEAALSEMSQFGLSIEIGDDLQGRSRLSSIGIETEFNSLNSMGDNLDANISANEEDCDFLRNMGEASRTRRNQVKSLSVSMCEQLSELSTSSIKPAITDIVQDFHNHIDKMCRLFFNYFPNVEQRHFNKLWISYEAIFCEHVIKKLMELYFSVYKGPCHTLYRSLIKISISEFVIDDQFFQMVMRQSFESLSEFEESAVSSTEAKLDFQDSDADMMSLTSSEIHFDFSKCTSEQLYNSADQECGQNPSEVHNILDPAGCFKMSPSIDSLASLTEDTVGQELGICERPEFRTSKSVEQCYKEAIEKLLSPAKDMIIEAIEGKSILEKLRHVTKAFVFMNNQLSRINSGQTSVCCDDMITITTALILDLDCDMFTNLYSTVNLLIALKPPFLSGGVHDFCLTTFLGAYQYLFDKQVLERRESTSTNC</sequence>
<keyword evidence="1" id="KW-0175">Coiled coil</keyword>
<evidence type="ECO:0000313" key="4">
    <source>
        <dbReference type="Proteomes" id="UP001347796"/>
    </source>
</evidence>
<reference evidence="3 4" key="1">
    <citation type="submission" date="2024-01" db="EMBL/GenBank/DDBJ databases">
        <title>The genome of the rayed Mediterranean limpet Patella caerulea (Linnaeus, 1758).</title>
        <authorList>
            <person name="Anh-Thu Weber A."/>
            <person name="Halstead-Nussloch G."/>
        </authorList>
    </citation>
    <scope>NUCLEOTIDE SEQUENCE [LARGE SCALE GENOMIC DNA]</scope>
    <source>
        <strain evidence="3">AATW-2023a</strain>
        <tissue evidence="3">Whole specimen</tissue>
    </source>
</reference>
<organism evidence="3 4">
    <name type="scientific">Patella caerulea</name>
    <name type="common">Rayed Mediterranean limpet</name>
    <dbReference type="NCBI Taxonomy" id="87958"/>
    <lineage>
        <taxon>Eukaryota</taxon>
        <taxon>Metazoa</taxon>
        <taxon>Spiralia</taxon>
        <taxon>Lophotrochozoa</taxon>
        <taxon>Mollusca</taxon>
        <taxon>Gastropoda</taxon>
        <taxon>Patellogastropoda</taxon>
        <taxon>Patelloidea</taxon>
        <taxon>Patellidae</taxon>
        <taxon>Patella</taxon>
    </lineage>
</organism>
<feature type="compositionally biased region" description="Polar residues" evidence="2">
    <location>
        <begin position="360"/>
        <end position="379"/>
    </location>
</feature>
<accession>A0AAN8KM66</accession>
<keyword evidence="4" id="KW-1185">Reference proteome</keyword>
<dbReference type="Gene3D" id="1.20.1050.80">
    <property type="entry name" value="VPS9 domain"/>
    <property type="match status" value="1"/>
</dbReference>
<name>A0AAN8KM66_PATCE</name>
<feature type="coiled-coil region" evidence="1">
    <location>
        <begin position="264"/>
        <end position="336"/>
    </location>
</feature>
<evidence type="ECO:0000256" key="2">
    <source>
        <dbReference type="SAM" id="MobiDB-lite"/>
    </source>
</evidence>
<dbReference type="SUPFAM" id="SSF109993">
    <property type="entry name" value="VPS9 domain"/>
    <property type="match status" value="1"/>
</dbReference>
<dbReference type="InterPro" id="IPR037191">
    <property type="entry name" value="VPS9_dom_sf"/>
</dbReference>
<evidence type="ECO:0000256" key="1">
    <source>
        <dbReference type="SAM" id="Coils"/>
    </source>
</evidence>
<gene>
    <name evidence="3" type="ORF">SNE40_001198</name>
</gene>
<evidence type="ECO:0008006" key="5">
    <source>
        <dbReference type="Google" id="ProtNLM"/>
    </source>
</evidence>
<dbReference type="EMBL" id="JAZGQO010000001">
    <property type="protein sequence ID" value="KAK6195857.1"/>
    <property type="molecule type" value="Genomic_DNA"/>
</dbReference>
<protein>
    <recommendedName>
        <fullName evidence="5">VPS9 domain-containing protein</fullName>
    </recommendedName>
</protein>
<comment type="caution">
    <text evidence="3">The sequence shown here is derived from an EMBL/GenBank/DDBJ whole genome shotgun (WGS) entry which is preliminary data.</text>
</comment>